<organism evidence="1 2">
    <name type="scientific">Trypanosoma congolense (strain IL3000)</name>
    <dbReference type="NCBI Taxonomy" id="1068625"/>
    <lineage>
        <taxon>Eukaryota</taxon>
        <taxon>Discoba</taxon>
        <taxon>Euglenozoa</taxon>
        <taxon>Kinetoplastea</taxon>
        <taxon>Metakinetoplastina</taxon>
        <taxon>Trypanosomatida</taxon>
        <taxon>Trypanosomatidae</taxon>
        <taxon>Trypanosoma</taxon>
        <taxon>Nannomonas</taxon>
    </lineage>
</organism>
<dbReference type="OMA" id="KWSQVLW"/>
<evidence type="ECO:0000313" key="2">
    <source>
        <dbReference type="Proteomes" id="UP000000702"/>
    </source>
</evidence>
<protein>
    <submittedName>
        <fullName evidence="1">WGS project CAEQ00000000 data, annotated contig 2365</fullName>
    </submittedName>
</protein>
<sequence length="580" mass="67002">MCNTTFRISLHLQLTSCYSIPCRFVTRMRRLHSSATLRPGRRIILRPEATVNPGRYPLGYVPLDGSETVDSVWTLVKSGVFVAPLAKIEVIHRVHVGIRHLAQSEYPIRCPFDVVGLQARLRELCSRLLIRRDFWALDDFNDPELNSSFGVQNMYFDNFKWSQVLWKRFQVFVEEYYPVADHTHLTYDEYLQLLRSFSHFEQGTTLFPLLPRRYKVHPPFGVHTPSRIDMEPLQLYSKWLSNFRGPLMLNRALVVRSGCGAAAFLTKHSGVPIVRGIDPNPRAIISSRRDAQRIGKRFDTIGFRVGELFPDKENLKESPVSRKYDCVVFYPDQGWCNLFLAGVADGYAPGLTGFPGMLEQFFEEAEQHLSDTGVIALCCTNLNSILNPDKPNPIEYEIKVNRRWVLLDYYDMPIGGKGSLSHAPTENRYRFPLEVRKHMRSELWILHKVSSICHFAHVHNIPGSQPPSPVASFWRNKSINGLRRAMLKDQVKRLGGDWEDYRNRLMHLLQEQSGEDEDDVAQSIRMVMDEGYPQELAERARVAIQENMDIEQDFHTNVTNSFNDISPREHFNMRCSSYLH</sequence>
<reference evidence="1 2" key="2">
    <citation type="journal article" date="2012" name="Proc. Natl. Acad. Sci. U.S.A.">
        <title>Antigenic diversity is generated by distinct evolutionary mechanisms in African trypanosome species.</title>
        <authorList>
            <person name="Jackson A.P."/>
            <person name="Berry A."/>
            <person name="Aslett M."/>
            <person name="Allison H.C."/>
            <person name="Burton P."/>
            <person name="Vavrova-Anderson J."/>
            <person name="Brown R."/>
            <person name="Browne H."/>
            <person name="Corton N."/>
            <person name="Hauser H."/>
            <person name="Gamble J."/>
            <person name="Gilderthorp R."/>
            <person name="Marcello L."/>
            <person name="McQuillan J."/>
            <person name="Otto T.D."/>
            <person name="Quail M.A."/>
            <person name="Sanders M.J."/>
            <person name="van Tonder A."/>
            <person name="Ginger M.L."/>
            <person name="Field M.C."/>
            <person name="Barry J.D."/>
            <person name="Hertz-Fowler C."/>
            <person name="Berriman M."/>
        </authorList>
    </citation>
    <scope>NUCLEOTIDE SEQUENCE [LARGE SCALE GENOMIC DNA]</scope>
    <source>
        <strain evidence="1 2">IL3000</strain>
    </source>
</reference>
<evidence type="ECO:0000313" key="1">
    <source>
        <dbReference type="EMBL" id="CCD15329.1"/>
    </source>
</evidence>
<proteinExistence type="predicted"/>
<gene>
    <name evidence="1" type="ORF">TCIL3000_0_58590</name>
</gene>
<dbReference type="SUPFAM" id="SSF53335">
    <property type="entry name" value="S-adenosyl-L-methionine-dependent methyltransferases"/>
    <property type="match status" value="1"/>
</dbReference>
<keyword evidence="2" id="KW-1185">Reference proteome</keyword>
<dbReference type="VEuPathDB" id="TriTrypDB:TcIL3000_0_58590"/>
<dbReference type="AlphaFoldDB" id="F9WDH6"/>
<dbReference type="Gene3D" id="3.40.50.150">
    <property type="entry name" value="Vaccinia Virus protein VP39"/>
    <property type="match status" value="1"/>
</dbReference>
<dbReference type="EMBL" id="CAEQ01001870">
    <property type="protein sequence ID" value="CCD15329.1"/>
    <property type="molecule type" value="Genomic_DNA"/>
</dbReference>
<name>F9WDH6_TRYCI</name>
<accession>F9WDH6</accession>
<dbReference type="Proteomes" id="UP000000702">
    <property type="component" value="Unassembled WGS sequence"/>
</dbReference>
<comment type="caution">
    <text evidence="1">The sequence shown here is derived from an EMBL/GenBank/DDBJ whole genome shotgun (WGS) entry which is preliminary data.</text>
</comment>
<dbReference type="InterPro" id="IPR029063">
    <property type="entry name" value="SAM-dependent_MTases_sf"/>
</dbReference>
<reference evidence="2" key="1">
    <citation type="submission" date="2011-07" db="EMBL/GenBank/DDBJ databases">
        <title>Divergent evolution of antigenic variation in African trypanosomes.</title>
        <authorList>
            <person name="Jackson A.P."/>
            <person name="Berry A."/>
            <person name="Allison H.C."/>
            <person name="Burton P."/>
            <person name="Anderson J."/>
            <person name="Aslett M."/>
            <person name="Brown R."/>
            <person name="Corton N."/>
            <person name="Harris D."/>
            <person name="Hauser H."/>
            <person name="Gamble J."/>
            <person name="Gilderthorp R."/>
            <person name="McQuillan J."/>
            <person name="Quail M.A."/>
            <person name="Sanders M."/>
            <person name="Van Tonder A."/>
            <person name="Ginger M.L."/>
            <person name="Donelson J.E."/>
            <person name="Field M.C."/>
            <person name="Barry J.D."/>
            <person name="Berriman M."/>
            <person name="Hertz-Fowler C."/>
        </authorList>
    </citation>
    <scope>NUCLEOTIDE SEQUENCE [LARGE SCALE GENOMIC DNA]</scope>
    <source>
        <strain evidence="2">IL3000</strain>
    </source>
</reference>